<keyword evidence="2" id="KW-1134">Transmembrane beta strand</keyword>
<evidence type="ECO:0000256" key="3">
    <source>
        <dbReference type="SAM" id="SignalP"/>
    </source>
</evidence>
<keyword evidence="1 3" id="KW-0732">Signal</keyword>
<dbReference type="InterPro" id="IPR039426">
    <property type="entry name" value="TonB-dep_rcpt-like"/>
</dbReference>
<sequence length="1041" mass="115546">MKRNLLKMIRPVVALRLLCAWLMLMSSGPVWSSTVDEEQLTVSGTVKDESGEALPGATIVEKSTMNGTVTDLDGRFKLSVEEDAILIVSFVGYETMEIDVSGRSVIEITLRPDFESLDEVVVVGYGTQKKETLTGSVSSVQGEEFVKSPQPNLSGAFAGRVPGVIALNRSGEPGEDNTTLRIRGISTPGNNDPLVVIDGVANRLGGLNRLDPNDIASISVLKDASAAIYGSQAANGVILVTTKRGEQGKPTFSFSHNQGFVQPTVLPEMADAPTYARIINEINYYRNPDGGMNQIYSEEEIGLFQNGSDPNNYPNSDWVSATIRDWSSQDQQSLSVSGGGEQVSYFASLGRINQESIYENGITKYQQYSLRTNLDMQVNDQLNIGVDITARQENRLYPTRGAGDIFRAIYRTYPTIPITYSNGLPSAGVEDAQNPLVMVTDAPGTDRHPATVLNTMLKFDYTLPFLEEVSIKGFYAHDRSFRSRKLFATPYTVYRINNSTDPVSYDRVVGGPGSRTPELTQRQQNQMLQTFNLSVNFEKDLGKSYIKGFVAYEQQEDNWNEFQAFRAGFLSDQIPELSQGGSEPTQSTNSGYSTRFTRRNYFGRFAYDYDQKYLLEVQARYDGSSIFKEGNQYGFFPSVSAGWRISEESWFSVGAINNLKLRGSYGLLGNDRVDAFQYLNSYNLRQMDYVSSNLQPLPIFTIHQLANPEITWETAKKLDVGLELTLFENIKLELDYFNERREDLLTARQGSLPQVTGIVNERGVASMIPQENIGEVENKGFEAILNFQENFGEVQFFASANATYSQNRVVFLDDAAGIPDYQLRKGKVLGSYLVYDAIGIFKNAEDLDNNVTLPGQQLGDLIYRDVDGDGEITELDRVRLDKSNVPQLVYGASFGAGFKGFDLSVLLQGQAKVVQHVMPESGEVGNFFSTWADNRWSPTNPGGTYPRVDVRTSSSINGGLFYNDFWLQNTAFLRIKNVELGYTLPEGLLEKIGLQSARVYMSGFNLATFTAATDIDPEGDSGNGQFYPQQKIVNLGVNIKF</sequence>
<keyword evidence="2" id="KW-0472">Membrane</keyword>
<keyword evidence="2" id="KW-0812">Transmembrane</keyword>
<dbReference type="GO" id="GO:0009279">
    <property type="term" value="C:cell outer membrane"/>
    <property type="evidence" value="ECO:0007669"/>
    <property type="project" value="UniProtKB-SubCell"/>
</dbReference>
<evidence type="ECO:0000256" key="2">
    <source>
        <dbReference type="PROSITE-ProRule" id="PRU01360"/>
    </source>
</evidence>
<dbReference type="InterPro" id="IPR037066">
    <property type="entry name" value="Plug_dom_sf"/>
</dbReference>
<feature type="domain" description="TonB-dependent receptor plug" evidence="4">
    <location>
        <begin position="130"/>
        <end position="237"/>
    </location>
</feature>
<evidence type="ECO:0000313" key="6">
    <source>
        <dbReference type="Proteomes" id="UP000256779"/>
    </source>
</evidence>
<dbReference type="Gene3D" id="2.170.130.10">
    <property type="entry name" value="TonB-dependent receptor, plug domain"/>
    <property type="match status" value="1"/>
</dbReference>
<dbReference type="NCBIfam" id="TIGR04057">
    <property type="entry name" value="SusC_RagA_signa"/>
    <property type="match status" value="1"/>
</dbReference>
<protein>
    <submittedName>
        <fullName evidence="5">TonB-linked SusC/RagA family outer membrane protein</fullName>
    </submittedName>
</protein>
<comment type="subcellular location">
    <subcellularLocation>
        <location evidence="2">Cell outer membrane</location>
        <topology evidence="2">Multi-pass membrane protein</topology>
    </subcellularLocation>
</comment>
<dbReference type="InterPro" id="IPR023997">
    <property type="entry name" value="TonB-dep_OMP_SusC/RagA_CS"/>
</dbReference>
<dbReference type="GO" id="GO:0015344">
    <property type="term" value="F:siderophore uptake transmembrane transporter activity"/>
    <property type="evidence" value="ECO:0007669"/>
    <property type="project" value="TreeGrafter"/>
</dbReference>
<dbReference type="PANTHER" id="PTHR30069:SF29">
    <property type="entry name" value="HEMOGLOBIN AND HEMOGLOBIN-HAPTOGLOBIN-BINDING PROTEIN 1-RELATED"/>
    <property type="match status" value="1"/>
</dbReference>
<keyword evidence="2" id="KW-0813">Transport</keyword>
<dbReference type="Pfam" id="PF07715">
    <property type="entry name" value="Plug"/>
    <property type="match status" value="1"/>
</dbReference>
<organism evidence="5 6">
    <name type="scientific">Marinoscillum furvescens DSM 4134</name>
    <dbReference type="NCBI Taxonomy" id="1122208"/>
    <lineage>
        <taxon>Bacteria</taxon>
        <taxon>Pseudomonadati</taxon>
        <taxon>Bacteroidota</taxon>
        <taxon>Cytophagia</taxon>
        <taxon>Cytophagales</taxon>
        <taxon>Reichenbachiellaceae</taxon>
        <taxon>Marinoscillum</taxon>
    </lineage>
</organism>
<dbReference type="SUPFAM" id="SSF49464">
    <property type="entry name" value="Carboxypeptidase regulatory domain-like"/>
    <property type="match status" value="1"/>
</dbReference>
<evidence type="ECO:0000313" key="5">
    <source>
        <dbReference type="EMBL" id="RED97011.1"/>
    </source>
</evidence>
<keyword evidence="2" id="KW-0998">Cell outer membrane</keyword>
<comment type="similarity">
    <text evidence="2">Belongs to the TonB-dependent receptor family.</text>
</comment>
<dbReference type="InterPro" id="IPR023996">
    <property type="entry name" value="TonB-dep_OMP_SusC/RagA"/>
</dbReference>
<keyword evidence="6" id="KW-1185">Reference proteome</keyword>
<feature type="signal peptide" evidence="3">
    <location>
        <begin position="1"/>
        <end position="32"/>
    </location>
</feature>
<proteinExistence type="inferred from homology"/>
<reference evidence="5 6" key="1">
    <citation type="submission" date="2018-07" db="EMBL/GenBank/DDBJ databases">
        <title>Genomic Encyclopedia of Type Strains, Phase IV (KMG-IV): sequencing the most valuable type-strain genomes for metagenomic binning, comparative biology and taxonomic classification.</title>
        <authorList>
            <person name="Goeker M."/>
        </authorList>
    </citation>
    <scope>NUCLEOTIDE SEQUENCE [LARGE SCALE GENOMIC DNA]</scope>
    <source>
        <strain evidence="5 6">DSM 4134</strain>
    </source>
</reference>
<name>A0A3D9L2X9_MARFU</name>
<gene>
    <name evidence="5" type="ORF">C7460_11359</name>
</gene>
<accession>A0A3D9L2X9</accession>
<dbReference type="FunFam" id="2.170.130.10:FF:000003">
    <property type="entry name" value="SusC/RagA family TonB-linked outer membrane protein"/>
    <property type="match status" value="1"/>
</dbReference>
<dbReference type="Proteomes" id="UP000256779">
    <property type="component" value="Unassembled WGS sequence"/>
</dbReference>
<evidence type="ECO:0000259" key="4">
    <source>
        <dbReference type="Pfam" id="PF07715"/>
    </source>
</evidence>
<dbReference type="PANTHER" id="PTHR30069">
    <property type="entry name" value="TONB-DEPENDENT OUTER MEMBRANE RECEPTOR"/>
    <property type="match status" value="1"/>
</dbReference>
<dbReference type="NCBIfam" id="TIGR04056">
    <property type="entry name" value="OMP_RagA_SusC"/>
    <property type="match status" value="1"/>
</dbReference>
<dbReference type="SUPFAM" id="SSF56935">
    <property type="entry name" value="Porins"/>
    <property type="match status" value="1"/>
</dbReference>
<dbReference type="RefSeq" id="WP_245986365.1">
    <property type="nucleotide sequence ID" value="NZ_QREG01000013.1"/>
</dbReference>
<dbReference type="AlphaFoldDB" id="A0A3D9L2X9"/>
<dbReference type="Pfam" id="PF13715">
    <property type="entry name" value="CarbopepD_reg_2"/>
    <property type="match status" value="1"/>
</dbReference>
<dbReference type="InterPro" id="IPR008969">
    <property type="entry name" value="CarboxyPept-like_regulatory"/>
</dbReference>
<comment type="caution">
    <text evidence="5">The sequence shown here is derived from an EMBL/GenBank/DDBJ whole genome shotgun (WGS) entry which is preliminary data.</text>
</comment>
<dbReference type="EMBL" id="QREG01000013">
    <property type="protein sequence ID" value="RED97011.1"/>
    <property type="molecule type" value="Genomic_DNA"/>
</dbReference>
<feature type="chain" id="PRO_5017679837" evidence="3">
    <location>
        <begin position="33"/>
        <end position="1041"/>
    </location>
</feature>
<dbReference type="InterPro" id="IPR012910">
    <property type="entry name" value="Plug_dom"/>
</dbReference>
<evidence type="ECO:0000256" key="1">
    <source>
        <dbReference type="ARBA" id="ARBA00022729"/>
    </source>
</evidence>
<dbReference type="Gene3D" id="2.60.40.1120">
    <property type="entry name" value="Carboxypeptidase-like, regulatory domain"/>
    <property type="match status" value="1"/>
</dbReference>
<dbReference type="PROSITE" id="PS52016">
    <property type="entry name" value="TONB_DEPENDENT_REC_3"/>
    <property type="match status" value="1"/>
</dbReference>
<dbReference type="GO" id="GO:0044718">
    <property type="term" value="P:siderophore transmembrane transport"/>
    <property type="evidence" value="ECO:0007669"/>
    <property type="project" value="TreeGrafter"/>
</dbReference>